<gene>
    <name evidence="3" type="ORF">M5X16_08010</name>
    <name evidence="4" type="ORF">PC41400_07250</name>
</gene>
<dbReference type="RefSeq" id="WP_042229333.1">
    <property type="nucleotide sequence ID" value="NZ_CP026520.1"/>
</dbReference>
<feature type="transmembrane region" description="Helical" evidence="1">
    <location>
        <begin position="77"/>
        <end position="95"/>
    </location>
</feature>
<evidence type="ECO:0000259" key="2">
    <source>
        <dbReference type="Pfam" id="PF09835"/>
    </source>
</evidence>
<name>A0A410WT06_9BACL</name>
<dbReference type="OrthoDB" id="2926024at2"/>
<reference evidence="4 5" key="1">
    <citation type="submission" date="2018-01" db="EMBL/GenBank/DDBJ databases">
        <title>The whole genome sequencing and assembly of Paenibacillus chitinolyticus KCCM 41400 strain.</title>
        <authorList>
            <person name="Kim J.-Y."/>
            <person name="Park M.-K."/>
            <person name="Lee Y.-J."/>
            <person name="Yi H."/>
            <person name="Bahn Y.-S."/>
            <person name="Kim J.F."/>
            <person name="Lee D.-W."/>
        </authorList>
    </citation>
    <scope>NUCLEOTIDE SEQUENCE [LARGE SCALE GENOMIC DNA]</scope>
    <source>
        <strain evidence="4 5">KCCM 41400</strain>
    </source>
</reference>
<evidence type="ECO:0000313" key="5">
    <source>
        <dbReference type="Proteomes" id="UP000288943"/>
    </source>
</evidence>
<dbReference type="KEGG" id="pchi:PC41400_07250"/>
<dbReference type="GeneID" id="95374615"/>
<dbReference type="InterPro" id="IPR018639">
    <property type="entry name" value="DUF2062"/>
</dbReference>
<protein>
    <submittedName>
        <fullName evidence="4">DUF2062 domain-containing protein</fullName>
    </submittedName>
</protein>
<dbReference type="EMBL" id="JAMDMJ010000008">
    <property type="protein sequence ID" value="MCY9595714.1"/>
    <property type="molecule type" value="Genomic_DNA"/>
</dbReference>
<evidence type="ECO:0000313" key="3">
    <source>
        <dbReference type="EMBL" id="MCY9595714.1"/>
    </source>
</evidence>
<evidence type="ECO:0000313" key="6">
    <source>
        <dbReference type="Proteomes" id="UP001527202"/>
    </source>
</evidence>
<keyword evidence="1" id="KW-0812">Transmembrane</keyword>
<dbReference type="Proteomes" id="UP001527202">
    <property type="component" value="Unassembled WGS sequence"/>
</dbReference>
<dbReference type="Pfam" id="PF09835">
    <property type="entry name" value="DUF2062"/>
    <property type="match status" value="1"/>
</dbReference>
<keyword evidence="6" id="KW-1185">Reference proteome</keyword>
<sequence length="183" mass="20334">MQISEGALRKKFDLKQMGRWFKYKYLLLLRAKGGPSMVATGFSIGLAVEMFTLPTVGLAFFLIFPLVWLLRGNFAGALIGFVFGKIIYVPMAILLNKPVGSLVVPPGFKEYLIHHVPAFLANVLKGSLELIVGGMIVGGILGLIMYFPIMLLLRLHANRRKDRRRLRKEHQHAMASGLPGDAD</sequence>
<feature type="transmembrane region" description="Helical" evidence="1">
    <location>
        <begin position="25"/>
        <end position="45"/>
    </location>
</feature>
<keyword evidence="1" id="KW-0472">Membrane</keyword>
<evidence type="ECO:0000313" key="4">
    <source>
        <dbReference type="EMBL" id="QAV17470.1"/>
    </source>
</evidence>
<organism evidence="4 5">
    <name type="scientific">Paenibacillus chitinolyticus</name>
    <dbReference type="NCBI Taxonomy" id="79263"/>
    <lineage>
        <taxon>Bacteria</taxon>
        <taxon>Bacillati</taxon>
        <taxon>Bacillota</taxon>
        <taxon>Bacilli</taxon>
        <taxon>Bacillales</taxon>
        <taxon>Paenibacillaceae</taxon>
        <taxon>Paenibacillus</taxon>
    </lineage>
</organism>
<dbReference type="AlphaFoldDB" id="A0A410WT06"/>
<accession>A0A410WT06</accession>
<dbReference type="Proteomes" id="UP000288943">
    <property type="component" value="Chromosome"/>
</dbReference>
<dbReference type="EMBL" id="CP026520">
    <property type="protein sequence ID" value="QAV17470.1"/>
    <property type="molecule type" value="Genomic_DNA"/>
</dbReference>
<proteinExistence type="predicted"/>
<feature type="transmembrane region" description="Helical" evidence="1">
    <location>
        <begin position="51"/>
        <end position="70"/>
    </location>
</feature>
<feature type="domain" description="DUF2062" evidence="2">
    <location>
        <begin position="19"/>
        <end position="160"/>
    </location>
</feature>
<feature type="transmembrane region" description="Helical" evidence="1">
    <location>
        <begin position="130"/>
        <end position="155"/>
    </location>
</feature>
<evidence type="ECO:0000256" key="1">
    <source>
        <dbReference type="SAM" id="Phobius"/>
    </source>
</evidence>
<keyword evidence="1" id="KW-1133">Transmembrane helix</keyword>
<reference evidence="3 6" key="2">
    <citation type="submission" date="2022-05" db="EMBL/GenBank/DDBJ databases">
        <title>Genome Sequencing of Bee-Associated Microbes.</title>
        <authorList>
            <person name="Dunlap C."/>
        </authorList>
    </citation>
    <scope>NUCLEOTIDE SEQUENCE [LARGE SCALE GENOMIC DNA]</scope>
    <source>
        <strain evidence="3 6">NRRL B-23120</strain>
    </source>
</reference>